<feature type="region of interest" description="Disordered" evidence="1">
    <location>
        <begin position="13"/>
        <end position="66"/>
    </location>
</feature>
<dbReference type="AlphaFoldDB" id="A0ABD0R4C5"/>
<evidence type="ECO:0000313" key="2">
    <source>
        <dbReference type="EMBL" id="KAL0193269.1"/>
    </source>
</evidence>
<evidence type="ECO:0000256" key="1">
    <source>
        <dbReference type="SAM" id="MobiDB-lite"/>
    </source>
</evidence>
<dbReference type="EMBL" id="JAMKFB020000005">
    <property type="protein sequence ID" value="KAL0193269.1"/>
    <property type="molecule type" value="Genomic_DNA"/>
</dbReference>
<feature type="non-terminal residue" evidence="2">
    <location>
        <position position="1"/>
    </location>
</feature>
<reference evidence="2 3" key="1">
    <citation type="submission" date="2024-05" db="EMBL/GenBank/DDBJ databases">
        <title>Genome sequencing and assembly of Indian major carp, Cirrhinus mrigala (Hamilton, 1822).</title>
        <authorList>
            <person name="Mohindra V."/>
            <person name="Chowdhury L.M."/>
            <person name="Lal K."/>
            <person name="Jena J.K."/>
        </authorList>
    </citation>
    <scope>NUCLEOTIDE SEQUENCE [LARGE SCALE GENOMIC DNA]</scope>
    <source>
        <strain evidence="2">CM1030</strain>
        <tissue evidence="2">Blood</tissue>
    </source>
</reference>
<keyword evidence="3" id="KW-1185">Reference proteome</keyword>
<organism evidence="2 3">
    <name type="scientific">Cirrhinus mrigala</name>
    <name type="common">Mrigala</name>
    <dbReference type="NCBI Taxonomy" id="683832"/>
    <lineage>
        <taxon>Eukaryota</taxon>
        <taxon>Metazoa</taxon>
        <taxon>Chordata</taxon>
        <taxon>Craniata</taxon>
        <taxon>Vertebrata</taxon>
        <taxon>Euteleostomi</taxon>
        <taxon>Actinopterygii</taxon>
        <taxon>Neopterygii</taxon>
        <taxon>Teleostei</taxon>
        <taxon>Ostariophysi</taxon>
        <taxon>Cypriniformes</taxon>
        <taxon>Cyprinidae</taxon>
        <taxon>Labeoninae</taxon>
        <taxon>Labeonini</taxon>
        <taxon>Cirrhinus</taxon>
    </lineage>
</organism>
<sequence>DNDLNMKYAVSGVTEDSSGTDSGVWRMSDTGVLSPGTVDMPPAIKDDEGQRGRQHASRSFSPTSPAGLMLDRLMRAARPAELTYNSSNSPTEPCDL</sequence>
<proteinExistence type="predicted"/>
<accession>A0ABD0R4C5</accession>
<dbReference type="Proteomes" id="UP001529510">
    <property type="component" value="Unassembled WGS sequence"/>
</dbReference>
<feature type="non-terminal residue" evidence="2">
    <location>
        <position position="96"/>
    </location>
</feature>
<comment type="caution">
    <text evidence="2">The sequence shown here is derived from an EMBL/GenBank/DDBJ whole genome shotgun (WGS) entry which is preliminary data.</text>
</comment>
<evidence type="ECO:0000313" key="3">
    <source>
        <dbReference type="Proteomes" id="UP001529510"/>
    </source>
</evidence>
<gene>
    <name evidence="2" type="ORF">M9458_011565</name>
</gene>
<protein>
    <submittedName>
        <fullName evidence="2">Uncharacterized protein</fullName>
    </submittedName>
</protein>
<name>A0ABD0R4C5_CIRMR</name>